<dbReference type="InterPro" id="IPR036390">
    <property type="entry name" value="WH_DNA-bd_sf"/>
</dbReference>
<dbReference type="Gene3D" id="1.10.10.10">
    <property type="entry name" value="Winged helix-like DNA-binding domain superfamily/Winged helix DNA-binding domain"/>
    <property type="match status" value="1"/>
</dbReference>
<name>A0ABV6M2M3_9ACTN</name>
<sequence>MGFGRGRGHDRAIVTYLQQDARQTNRELARKLGIAPSTR</sequence>
<evidence type="ECO:0000313" key="2">
    <source>
        <dbReference type="Proteomes" id="UP001589867"/>
    </source>
</evidence>
<keyword evidence="2" id="KW-1185">Reference proteome</keyword>
<dbReference type="InterPro" id="IPR036388">
    <property type="entry name" value="WH-like_DNA-bd_sf"/>
</dbReference>
<accession>A0ABV6M2M3</accession>
<organism evidence="1 2">
    <name type="scientific">Phytohabitans kaempferiae</name>
    <dbReference type="NCBI Taxonomy" id="1620943"/>
    <lineage>
        <taxon>Bacteria</taxon>
        <taxon>Bacillati</taxon>
        <taxon>Actinomycetota</taxon>
        <taxon>Actinomycetes</taxon>
        <taxon>Micromonosporales</taxon>
        <taxon>Micromonosporaceae</taxon>
    </lineage>
</organism>
<gene>
    <name evidence="1" type="ORF">ACFFIA_14210</name>
</gene>
<dbReference type="RefSeq" id="WP_377251253.1">
    <property type="nucleotide sequence ID" value="NZ_JBHLUH010000021.1"/>
</dbReference>
<dbReference type="EMBL" id="JBHLUH010000021">
    <property type="protein sequence ID" value="MFC0528814.1"/>
    <property type="molecule type" value="Genomic_DNA"/>
</dbReference>
<reference evidence="1 2" key="1">
    <citation type="submission" date="2024-09" db="EMBL/GenBank/DDBJ databases">
        <authorList>
            <person name="Sun Q."/>
            <person name="Mori K."/>
        </authorList>
    </citation>
    <scope>NUCLEOTIDE SEQUENCE [LARGE SCALE GENOMIC DNA]</scope>
    <source>
        <strain evidence="1 2">TBRC 3947</strain>
    </source>
</reference>
<dbReference type="Pfam" id="PF13412">
    <property type="entry name" value="HTH_24"/>
    <property type="match status" value="1"/>
</dbReference>
<dbReference type="SUPFAM" id="SSF46785">
    <property type="entry name" value="Winged helix' DNA-binding domain"/>
    <property type="match status" value="1"/>
</dbReference>
<evidence type="ECO:0000313" key="1">
    <source>
        <dbReference type="EMBL" id="MFC0528814.1"/>
    </source>
</evidence>
<protein>
    <submittedName>
        <fullName evidence="1">AsnC family transcriptional regulator</fullName>
    </submittedName>
</protein>
<comment type="caution">
    <text evidence="1">The sequence shown here is derived from an EMBL/GenBank/DDBJ whole genome shotgun (WGS) entry which is preliminary data.</text>
</comment>
<proteinExistence type="predicted"/>
<dbReference type="Proteomes" id="UP001589867">
    <property type="component" value="Unassembled WGS sequence"/>
</dbReference>